<dbReference type="Gene3D" id="3.20.70.20">
    <property type="match status" value="1"/>
</dbReference>
<dbReference type="RefSeq" id="WP_093324647.1">
    <property type="nucleotide sequence ID" value="NZ_FOAF01000002.1"/>
</dbReference>
<dbReference type="PRINTS" id="PR01183">
    <property type="entry name" value="RIBORDTASEM1"/>
</dbReference>
<dbReference type="CDD" id="cd01679">
    <property type="entry name" value="RNR_I"/>
    <property type="match status" value="1"/>
</dbReference>
<keyword evidence="3" id="KW-0021">Allosteric enzyme</keyword>
<dbReference type="GO" id="GO:0005524">
    <property type="term" value="F:ATP binding"/>
    <property type="evidence" value="ECO:0007669"/>
    <property type="project" value="UniProtKB-KW"/>
</dbReference>
<organism evidence="12 13">
    <name type="scientific">Olivibacter domesticus</name>
    <name type="common">Pseudosphingobacterium domesticum</name>
    <dbReference type="NCBI Taxonomy" id="407022"/>
    <lineage>
        <taxon>Bacteria</taxon>
        <taxon>Pseudomonadati</taxon>
        <taxon>Bacteroidota</taxon>
        <taxon>Sphingobacteriia</taxon>
        <taxon>Sphingobacteriales</taxon>
        <taxon>Sphingobacteriaceae</taxon>
        <taxon>Olivibacter</taxon>
    </lineage>
</organism>
<keyword evidence="7 10" id="KW-0215">Deoxyribonucleotide synthesis</keyword>
<keyword evidence="6 10" id="KW-0560">Oxidoreductase</keyword>
<evidence type="ECO:0000256" key="7">
    <source>
        <dbReference type="ARBA" id="ARBA00023116"/>
    </source>
</evidence>
<comment type="catalytic activity">
    <reaction evidence="9 10">
        <text>a 2'-deoxyribonucleoside 5'-diphosphate + [thioredoxin]-disulfide + H2O = a ribonucleoside 5'-diphosphate + [thioredoxin]-dithiol</text>
        <dbReference type="Rhea" id="RHEA:23252"/>
        <dbReference type="Rhea" id="RHEA-COMP:10698"/>
        <dbReference type="Rhea" id="RHEA-COMP:10700"/>
        <dbReference type="ChEBI" id="CHEBI:15377"/>
        <dbReference type="ChEBI" id="CHEBI:29950"/>
        <dbReference type="ChEBI" id="CHEBI:50058"/>
        <dbReference type="ChEBI" id="CHEBI:57930"/>
        <dbReference type="ChEBI" id="CHEBI:73316"/>
        <dbReference type="EC" id="1.17.4.1"/>
    </reaction>
</comment>
<dbReference type="Pfam" id="PF08343">
    <property type="entry name" value="RNR_N"/>
    <property type="match status" value="1"/>
</dbReference>
<evidence type="ECO:0000256" key="6">
    <source>
        <dbReference type="ARBA" id="ARBA00023002"/>
    </source>
</evidence>
<dbReference type="PANTHER" id="PTHR11573">
    <property type="entry name" value="RIBONUCLEOSIDE-DIPHOSPHATE REDUCTASE LARGE CHAIN"/>
    <property type="match status" value="1"/>
</dbReference>
<dbReference type="InterPro" id="IPR039718">
    <property type="entry name" value="Rrm1"/>
</dbReference>
<evidence type="ECO:0000256" key="10">
    <source>
        <dbReference type="RuleBase" id="RU003410"/>
    </source>
</evidence>
<dbReference type="PANTHER" id="PTHR11573:SF30">
    <property type="entry name" value="RIBONUCLEOSIDE-DIPHOSPHATE REDUCTASE 2 SUBUNIT ALPHA"/>
    <property type="match status" value="1"/>
</dbReference>
<dbReference type="GO" id="GO:0005971">
    <property type="term" value="C:ribonucleoside-diphosphate reductase complex"/>
    <property type="evidence" value="ECO:0007669"/>
    <property type="project" value="TreeGrafter"/>
</dbReference>
<dbReference type="InterPro" id="IPR013554">
    <property type="entry name" value="RNR_N"/>
</dbReference>
<dbReference type="STRING" id="407022.SAMN05661044_02517"/>
<dbReference type="OrthoDB" id="9762933at2"/>
<dbReference type="GO" id="GO:0004748">
    <property type="term" value="F:ribonucleoside-diphosphate reductase activity, thioredoxin disulfide as acceptor"/>
    <property type="evidence" value="ECO:0007669"/>
    <property type="project" value="UniProtKB-EC"/>
</dbReference>
<dbReference type="InterPro" id="IPR013509">
    <property type="entry name" value="RNR_lsu_N"/>
</dbReference>
<dbReference type="Pfam" id="PF00317">
    <property type="entry name" value="Ribonuc_red_lgN"/>
    <property type="match status" value="1"/>
</dbReference>
<dbReference type="InterPro" id="IPR008926">
    <property type="entry name" value="RNR_R1-su_N"/>
</dbReference>
<feature type="domain" description="Ribonucleotide reductase large subunit" evidence="11">
    <location>
        <begin position="563"/>
        <end position="585"/>
    </location>
</feature>
<dbReference type="NCBIfam" id="TIGR04170">
    <property type="entry name" value="RNR_1b_NrdE"/>
    <property type="match status" value="1"/>
</dbReference>
<evidence type="ECO:0000256" key="3">
    <source>
        <dbReference type="ARBA" id="ARBA00022533"/>
    </source>
</evidence>
<evidence type="ECO:0000259" key="11">
    <source>
        <dbReference type="PROSITE" id="PS00089"/>
    </source>
</evidence>
<evidence type="ECO:0000256" key="9">
    <source>
        <dbReference type="ARBA" id="ARBA00047754"/>
    </source>
</evidence>
<dbReference type="AlphaFoldDB" id="A0A1H7QAJ3"/>
<dbReference type="NCBIfam" id="TIGR02506">
    <property type="entry name" value="NrdE_NrdA"/>
    <property type="match status" value="1"/>
</dbReference>
<evidence type="ECO:0000256" key="2">
    <source>
        <dbReference type="ARBA" id="ARBA00012274"/>
    </source>
</evidence>
<evidence type="ECO:0000256" key="8">
    <source>
        <dbReference type="ARBA" id="ARBA00023157"/>
    </source>
</evidence>
<dbReference type="SUPFAM" id="SSF51998">
    <property type="entry name" value="PFL-like glycyl radical enzymes"/>
    <property type="match status" value="1"/>
</dbReference>
<dbReference type="UniPathway" id="UPA00326"/>
<sequence length="705" mass="81249">MNTTVTKNPSIAKKWILLNNEIMTKDEDEFRLHKDKEAVRSYFLDYVNKNTVFFYTLKEKIDYLIENRYYINFYEHYSFEQMKEVYDFVYARKFRFSSFMSAFKFFQSYALRDDSGEKFLERYEDRVVCVSLYLARGDLKQALEYAEILINQEYQPATPTFLNAGKLRSGELVSCFLDEIGDSLSGISYAVDEAMKLSSIGGGVSFNISKVRARGEAIKGVEGRSSGVLPVMKILEDTFSYANQLGQRPGAGAVYLNIFHNDIEEFLDCKKINVDEKLRIKSLSIGVVIPDKFMQIAADDEVCYLFYPHTVFQEYGKYLDEMDMVKMYDELVSNPKVKKRKINARHLLIKIAQTQKESGYPYLFFKDNANKGHALNGIGSVKFSNLCTEIMQLSEVSDMNSYHEDDTIRYGISCNLGSLNIATTMDNKRIKEVVKTAMRSLTIVSDITDIKMVPTIQKANRELHSVGLGAMNLHGYLAKNFIMYESKEALDFCNVFFMMVNFYSLECSMEIAKERGVTFKGFEESDYASGVYFDKYTAENYQPVTDRIKELFEGIEIPDKAAWEQLKQQVKEHGLYHAYRMAIAPNQSTSYIMNATASIMPVVDTIEVREYGDSTTYYPMPYLSNDNYFYYKSAYDMNQNNVLRLISVIQRHVDQGISTILHTNTKDGTRDLAKYYIYAHKMGLKSLYYTRTRKASIDECISCSV</sequence>
<keyword evidence="5" id="KW-0067">ATP-binding</keyword>
<evidence type="ECO:0000313" key="12">
    <source>
        <dbReference type="EMBL" id="SEL44748.1"/>
    </source>
</evidence>
<dbReference type="GO" id="GO:0009263">
    <property type="term" value="P:deoxyribonucleotide biosynthetic process"/>
    <property type="evidence" value="ECO:0007669"/>
    <property type="project" value="UniProtKB-KW"/>
</dbReference>
<keyword evidence="4" id="KW-0547">Nucleotide-binding</keyword>
<keyword evidence="8" id="KW-1015">Disulfide bond</keyword>
<gene>
    <name evidence="12" type="ORF">SAMN05661044_02517</name>
</gene>
<dbReference type="SUPFAM" id="SSF48168">
    <property type="entry name" value="R1 subunit of ribonucleotide reductase, N-terminal domain"/>
    <property type="match status" value="1"/>
</dbReference>
<accession>A0A1H7QAJ3</accession>
<dbReference type="InterPro" id="IPR026459">
    <property type="entry name" value="RNR_1b_NrdE"/>
</dbReference>
<proteinExistence type="inferred from homology"/>
<dbReference type="Gene3D" id="1.10.1650.20">
    <property type="match status" value="1"/>
</dbReference>
<dbReference type="InterPro" id="IPR013346">
    <property type="entry name" value="NrdE_NrdA_C"/>
</dbReference>
<evidence type="ECO:0000256" key="4">
    <source>
        <dbReference type="ARBA" id="ARBA00022741"/>
    </source>
</evidence>
<comment type="function">
    <text evidence="10">Provides the precursors necessary for DNA synthesis. Catalyzes the biosynthesis of deoxyribonucleotides from the corresponding ribonucleotides.</text>
</comment>
<name>A0A1H7QAJ3_OLID1</name>
<evidence type="ECO:0000256" key="1">
    <source>
        <dbReference type="ARBA" id="ARBA00010406"/>
    </source>
</evidence>
<reference evidence="13" key="1">
    <citation type="submission" date="2016-10" db="EMBL/GenBank/DDBJ databases">
        <authorList>
            <person name="Varghese N."/>
            <person name="Submissions S."/>
        </authorList>
    </citation>
    <scope>NUCLEOTIDE SEQUENCE [LARGE SCALE GENOMIC DNA]</scope>
    <source>
        <strain evidence="13">DSM 18733</strain>
    </source>
</reference>
<dbReference type="Pfam" id="PF02867">
    <property type="entry name" value="Ribonuc_red_lgC"/>
    <property type="match status" value="1"/>
</dbReference>
<protein>
    <recommendedName>
        <fullName evidence="2 10">Ribonucleoside-diphosphate reductase</fullName>
        <ecNumber evidence="2 10">1.17.4.1</ecNumber>
    </recommendedName>
</protein>
<dbReference type="EMBL" id="FOAF01000002">
    <property type="protein sequence ID" value="SEL44748.1"/>
    <property type="molecule type" value="Genomic_DNA"/>
</dbReference>
<dbReference type="PROSITE" id="PS00089">
    <property type="entry name" value="RIBORED_LARGE"/>
    <property type="match status" value="1"/>
</dbReference>
<dbReference type="Proteomes" id="UP000199421">
    <property type="component" value="Unassembled WGS sequence"/>
</dbReference>
<keyword evidence="13" id="KW-1185">Reference proteome</keyword>
<dbReference type="EC" id="1.17.4.1" evidence="2 10"/>
<evidence type="ECO:0000313" key="13">
    <source>
        <dbReference type="Proteomes" id="UP000199421"/>
    </source>
</evidence>
<dbReference type="InterPro" id="IPR000788">
    <property type="entry name" value="RNR_lg_C"/>
</dbReference>
<comment type="similarity">
    <text evidence="1 10">Belongs to the ribonucleoside diphosphate reductase large chain family.</text>
</comment>
<evidence type="ECO:0000256" key="5">
    <source>
        <dbReference type="ARBA" id="ARBA00022840"/>
    </source>
</evidence>